<reference evidence="1" key="1">
    <citation type="submission" date="2020-04" db="EMBL/GenBank/DDBJ databases">
        <authorList>
            <person name="Alioto T."/>
            <person name="Alioto T."/>
            <person name="Gomez Garrido J."/>
        </authorList>
    </citation>
    <scope>NUCLEOTIDE SEQUENCE</scope>
    <source>
        <strain evidence="1">A484AB</strain>
    </source>
</reference>
<evidence type="ECO:0000313" key="2">
    <source>
        <dbReference type="Proteomes" id="UP001152795"/>
    </source>
</evidence>
<dbReference type="AlphaFoldDB" id="A0A7D9DXC0"/>
<name>A0A7D9DXC0_PARCT</name>
<comment type="caution">
    <text evidence="1">The sequence shown here is derived from an EMBL/GenBank/DDBJ whole genome shotgun (WGS) entry which is preliminary data.</text>
</comment>
<gene>
    <name evidence="1" type="ORF">PACLA_8A027137</name>
</gene>
<sequence>RNQVESKNNRRLLRQVSQVNQYLCRNMARHLQLEDIYSGLLNPPVGRRQECAICEISHQCDVSRLNNKVIFNPTKHKT</sequence>
<proteinExistence type="predicted"/>
<feature type="non-terminal residue" evidence="1">
    <location>
        <position position="78"/>
    </location>
</feature>
<evidence type="ECO:0000313" key="1">
    <source>
        <dbReference type="EMBL" id="CAB3996335.1"/>
    </source>
</evidence>
<dbReference type="EMBL" id="CACRXK020002848">
    <property type="protein sequence ID" value="CAB3996335.1"/>
    <property type="molecule type" value="Genomic_DNA"/>
</dbReference>
<dbReference type="Proteomes" id="UP001152795">
    <property type="component" value="Unassembled WGS sequence"/>
</dbReference>
<organism evidence="1 2">
    <name type="scientific">Paramuricea clavata</name>
    <name type="common">Red gorgonian</name>
    <name type="synonym">Violescent sea-whip</name>
    <dbReference type="NCBI Taxonomy" id="317549"/>
    <lineage>
        <taxon>Eukaryota</taxon>
        <taxon>Metazoa</taxon>
        <taxon>Cnidaria</taxon>
        <taxon>Anthozoa</taxon>
        <taxon>Octocorallia</taxon>
        <taxon>Malacalcyonacea</taxon>
        <taxon>Plexauridae</taxon>
        <taxon>Paramuricea</taxon>
    </lineage>
</organism>
<keyword evidence="2" id="KW-1185">Reference proteome</keyword>
<protein>
    <submittedName>
        <fullName evidence="1">Uncharacterized protein</fullName>
    </submittedName>
</protein>
<accession>A0A7D9DXC0</accession>